<comment type="caution">
    <text evidence="2">The sequence shown here is derived from an EMBL/GenBank/DDBJ whole genome shotgun (WGS) entry which is preliminary data.</text>
</comment>
<sequence length="125" mass="14005">MAYVGQCSISKYRAEHDDARDTKVETQSVEPKSPPAETIHSLRRQKTVEGEDKIDEKTGEIRALDPNPICGESVAPVSVTKKQTFKCVYVGSSDHLSEKENLRDVIHLTEDDQAIVDECLRSNFN</sequence>
<feature type="compositionally biased region" description="Basic and acidic residues" evidence="1">
    <location>
        <begin position="14"/>
        <end position="24"/>
    </location>
</feature>
<feature type="compositionally biased region" description="Basic and acidic residues" evidence="1">
    <location>
        <begin position="46"/>
        <end position="55"/>
    </location>
</feature>
<dbReference type="AlphaFoldDB" id="A0AAD4MWS9"/>
<reference evidence="2" key="1">
    <citation type="submission" date="2022-01" db="EMBL/GenBank/DDBJ databases">
        <title>Genome Sequence Resource for Two Populations of Ditylenchus destructor, the Migratory Endoparasitic Phytonematode.</title>
        <authorList>
            <person name="Zhang H."/>
            <person name="Lin R."/>
            <person name="Xie B."/>
        </authorList>
    </citation>
    <scope>NUCLEOTIDE SEQUENCE</scope>
    <source>
        <strain evidence="2">BazhouSP</strain>
    </source>
</reference>
<dbReference type="EMBL" id="JAKKPZ010000051">
    <property type="protein sequence ID" value="KAI1705999.1"/>
    <property type="molecule type" value="Genomic_DNA"/>
</dbReference>
<dbReference type="Proteomes" id="UP001201812">
    <property type="component" value="Unassembled WGS sequence"/>
</dbReference>
<gene>
    <name evidence="2" type="ORF">DdX_13226</name>
</gene>
<feature type="region of interest" description="Disordered" evidence="1">
    <location>
        <begin position="14"/>
        <end position="55"/>
    </location>
</feature>
<name>A0AAD4MWS9_9BILA</name>
<evidence type="ECO:0000313" key="3">
    <source>
        <dbReference type="Proteomes" id="UP001201812"/>
    </source>
</evidence>
<accession>A0AAD4MWS9</accession>
<evidence type="ECO:0000256" key="1">
    <source>
        <dbReference type="SAM" id="MobiDB-lite"/>
    </source>
</evidence>
<organism evidence="2 3">
    <name type="scientific">Ditylenchus destructor</name>
    <dbReference type="NCBI Taxonomy" id="166010"/>
    <lineage>
        <taxon>Eukaryota</taxon>
        <taxon>Metazoa</taxon>
        <taxon>Ecdysozoa</taxon>
        <taxon>Nematoda</taxon>
        <taxon>Chromadorea</taxon>
        <taxon>Rhabditida</taxon>
        <taxon>Tylenchina</taxon>
        <taxon>Tylenchomorpha</taxon>
        <taxon>Sphaerularioidea</taxon>
        <taxon>Anguinidae</taxon>
        <taxon>Anguininae</taxon>
        <taxon>Ditylenchus</taxon>
    </lineage>
</organism>
<protein>
    <submittedName>
        <fullName evidence="2">Uncharacterized protein</fullName>
    </submittedName>
</protein>
<proteinExistence type="predicted"/>
<keyword evidence="3" id="KW-1185">Reference proteome</keyword>
<evidence type="ECO:0000313" key="2">
    <source>
        <dbReference type="EMBL" id="KAI1705999.1"/>
    </source>
</evidence>